<sequence>MATTPDIPRASVWHRAGKATPRNGYEGKRRYLFGEGRRKCTKLLRSPSYGCIGDLGSSLTSGSLVFAVRRPSCLTEYQRVVRLAEREVLCLKAVALKRRA</sequence>
<protein>
    <submittedName>
        <fullName evidence="1">Uncharacterized protein</fullName>
    </submittedName>
</protein>
<name>A0A6H5GYQ5_9HEMI</name>
<evidence type="ECO:0000313" key="2">
    <source>
        <dbReference type="Proteomes" id="UP000479000"/>
    </source>
</evidence>
<evidence type="ECO:0000313" key="1">
    <source>
        <dbReference type="EMBL" id="CAB0008970.1"/>
    </source>
</evidence>
<dbReference type="Proteomes" id="UP000479000">
    <property type="component" value="Unassembled WGS sequence"/>
</dbReference>
<reference evidence="1 2" key="1">
    <citation type="submission" date="2020-02" db="EMBL/GenBank/DDBJ databases">
        <authorList>
            <person name="Ferguson B K."/>
        </authorList>
    </citation>
    <scope>NUCLEOTIDE SEQUENCE [LARGE SCALE GENOMIC DNA]</scope>
</reference>
<accession>A0A6H5GYQ5</accession>
<feature type="non-terminal residue" evidence="1">
    <location>
        <position position="100"/>
    </location>
</feature>
<organism evidence="1 2">
    <name type="scientific">Nesidiocoris tenuis</name>
    <dbReference type="NCBI Taxonomy" id="355587"/>
    <lineage>
        <taxon>Eukaryota</taxon>
        <taxon>Metazoa</taxon>
        <taxon>Ecdysozoa</taxon>
        <taxon>Arthropoda</taxon>
        <taxon>Hexapoda</taxon>
        <taxon>Insecta</taxon>
        <taxon>Pterygota</taxon>
        <taxon>Neoptera</taxon>
        <taxon>Paraneoptera</taxon>
        <taxon>Hemiptera</taxon>
        <taxon>Heteroptera</taxon>
        <taxon>Panheteroptera</taxon>
        <taxon>Cimicomorpha</taxon>
        <taxon>Miridae</taxon>
        <taxon>Dicyphina</taxon>
        <taxon>Nesidiocoris</taxon>
    </lineage>
</organism>
<dbReference type="AlphaFoldDB" id="A0A6H5GYQ5"/>
<gene>
    <name evidence="1" type="ORF">NTEN_LOCUS14169</name>
</gene>
<keyword evidence="2" id="KW-1185">Reference proteome</keyword>
<proteinExistence type="predicted"/>
<dbReference type="EMBL" id="CADCXU010021226">
    <property type="protein sequence ID" value="CAB0008970.1"/>
    <property type="molecule type" value="Genomic_DNA"/>
</dbReference>